<keyword evidence="5" id="KW-0472">Membrane</keyword>
<evidence type="ECO:0000259" key="6">
    <source>
        <dbReference type="PROSITE" id="PS01124"/>
    </source>
</evidence>
<evidence type="ECO:0000256" key="2">
    <source>
        <dbReference type="ARBA" id="ARBA00023125"/>
    </source>
</evidence>
<dbReference type="InterPro" id="IPR018060">
    <property type="entry name" value="HTH_AraC"/>
</dbReference>
<dbReference type="Gene3D" id="3.30.450.20">
    <property type="entry name" value="PAS domain"/>
    <property type="match status" value="1"/>
</dbReference>
<feature type="transmembrane region" description="Helical" evidence="5">
    <location>
        <begin position="325"/>
        <end position="346"/>
    </location>
</feature>
<dbReference type="SMART" id="SM00342">
    <property type="entry name" value="HTH_ARAC"/>
    <property type="match status" value="1"/>
</dbReference>
<proteinExistence type="predicted"/>
<feature type="domain" description="HTH araC/xylS-type" evidence="6">
    <location>
        <begin position="692"/>
        <end position="791"/>
    </location>
</feature>
<gene>
    <name evidence="7" type="ORF">MJA45_24570</name>
</gene>
<keyword evidence="5" id="KW-0812">Transmembrane</keyword>
<protein>
    <submittedName>
        <fullName evidence="7">AraC family transcriptional regulator</fullName>
    </submittedName>
</protein>
<evidence type="ECO:0000313" key="7">
    <source>
        <dbReference type="EMBL" id="WNQ10758.1"/>
    </source>
</evidence>
<name>A0AA96LCY2_9BACL</name>
<sequence length="813" mass="91889">MTHHKHREACGRGCPKHSRRTTGEAVDVVKGPRFYTYLFSYILLVVLLLAIISGVVYAKFFHTLQAEVESSTIAKLNQFKDTVDLRMQEMNRMAVQIGGNPLLKRYAVAEGSYGSLQAIGELKQYLSTNAFLYDLVLYFKDSAHAKLYAASGTYGTDLFFQDIYGYQNWSREEFERTAGRLTAPVMRPMEPMLYNRIQTEQMATYLVPLPANGETAYGVVMFLIKENALKSLASHVLTDYNGLLFILDGQGNVIFQAAKGESQAASRHLLDTIQNRPGDWTLADAEYDKRRFTVVKVPSQNGNWSYVTVLPTAQFMSKVDEARNLYAYAVGAVFVIGVLMAFLLSLKHYRPLEKLVQLVSEGEKPEAPKKGRKDELAYLSFAVGQMAKEKEGLANRLRSQAHAIRDQALLRLVQGKVKTPEEWEELKLYADLRLNKPHFAVLLLLIDDYKQFHSSNSDRMQEVLKYSLIKVFEELSSEAGTGFGMELLDGRGTVFLLNLNEGFGELEVVKELAMKAKEVYKQYFRFSVTVGIGGICQEYADIPALYVNATHAARQRFVKGNGCVIAYGEGTGRYGEWSLPVEGIDRLDKAIKQGDSREAEAAVADTFRHIVDRNVSLEAAECICFDIVNSLTRTLTELDVEIDESLGETLERLFVPRFETIEELEQMVTDICSNVCRYIAGQKESKNLVMLDRMKDYIAEHYADQTLNLDRIAGHFGLSSSYATRFFKDQTGTPLMKYIDEIRLSRTKQLLRTTDLPLKEVMAAAGYVDSTNYIRKFKKAEGVTPIQYRTIVRAEEEGRSRPRVRRDEPGRVG</sequence>
<dbReference type="AlphaFoldDB" id="A0AA96LCY2"/>
<evidence type="ECO:0000256" key="4">
    <source>
        <dbReference type="SAM" id="MobiDB-lite"/>
    </source>
</evidence>
<dbReference type="KEGG" id="paun:MJA45_24570"/>
<keyword evidence="8" id="KW-1185">Reference proteome</keyword>
<dbReference type="EMBL" id="CP130318">
    <property type="protein sequence ID" value="WNQ10758.1"/>
    <property type="molecule type" value="Genomic_DNA"/>
</dbReference>
<dbReference type="GO" id="GO:0003700">
    <property type="term" value="F:DNA-binding transcription factor activity"/>
    <property type="evidence" value="ECO:0007669"/>
    <property type="project" value="InterPro"/>
</dbReference>
<keyword evidence="5" id="KW-1133">Transmembrane helix</keyword>
<dbReference type="Gene3D" id="1.10.10.60">
    <property type="entry name" value="Homeodomain-like"/>
    <property type="match status" value="2"/>
</dbReference>
<dbReference type="PANTHER" id="PTHR43280:SF2">
    <property type="entry name" value="HTH-TYPE TRANSCRIPTIONAL REGULATOR EXSA"/>
    <property type="match status" value="1"/>
</dbReference>
<dbReference type="PROSITE" id="PS01124">
    <property type="entry name" value="HTH_ARAC_FAMILY_2"/>
    <property type="match status" value="1"/>
</dbReference>
<keyword evidence="3" id="KW-0804">Transcription</keyword>
<accession>A0AA96LCY2</accession>
<dbReference type="SUPFAM" id="SSF46689">
    <property type="entry name" value="Homeodomain-like"/>
    <property type="match status" value="2"/>
</dbReference>
<organism evidence="7 8">
    <name type="scientific">Paenibacillus aurantius</name>
    <dbReference type="NCBI Taxonomy" id="2918900"/>
    <lineage>
        <taxon>Bacteria</taxon>
        <taxon>Bacillati</taxon>
        <taxon>Bacillota</taxon>
        <taxon>Bacilli</taxon>
        <taxon>Bacillales</taxon>
        <taxon>Paenibacillaceae</taxon>
        <taxon>Paenibacillus</taxon>
    </lineage>
</organism>
<dbReference type="Pfam" id="PF12833">
    <property type="entry name" value="HTH_18"/>
    <property type="match status" value="1"/>
</dbReference>
<dbReference type="RefSeq" id="WP_315604533.1">
    <property type="nucleotide sequence ID" value="NZ_CP130318.1"/>
</dbReference>
<dbReference type="InterPro" id="IPR009057">
    <property type="entry name" value="Homeodomain-like_sf"/>
</dbReference>
<dbReference type="Proteomes" id="UP001305702">
    <property type="component" value="Chromosome"/>
</dbReference>
<evidence type="ECO:0000313" key="8">
    <source>
        <dbReference type="Proteomes" id="UP001305702"/>
    </source>
</evidence>
<evidence type="ECO:0000256" key="3">
    <source>
        <dbReference type="ARBA" id="ARBA00023163"/>
    </source>
</evidence>
<reference evidence="7 8" key="1">
    <citation type="submission" date="2022-02" db="EMBL/GenBank/DDBJ databases">
        <title>Paenibacillus sp. MBLB1776 Whole Genome Shotgun Sequencing.</title>
        <authorList>
            <person name="Hwang C.Y."/>
            <person name="Cho E.-S."/>
            <person name="Seo M.-J."/>
        </authorList>
    </citation>
    <scope>NUCLEOTIDE SEQUENCE [LARGE SCALE GENOMIC DNA]</scope>
    <source>
        <strain evidence="7 8">MBLB1776</strain>
    </source>
</reference>
<feature type="region of interest" description="Disordered" evidence="4">
    <location>
        <begin position="1"/>
        <end position="22"/>
    </location>
</feature>
<dbReference type="GO" id="GO:0043565">
    <property type="term" value="F:sequence-specific DNA binding"/>
    <property type="evidence" value="ECO:0007669"/>
    <property type="project" value="InterPro"/>
</dbReference>
<dbReference type="PANTHER" id="PTHR43280">
    <property type="entry name" value="ARAC-FAMILY TRANSCRIPTIONAL REGULATOR"/>
    <property type="match status" value="1"/>
</dbReference>
<keyword evidence="2" id="KW-0238">DNA-binding</keyword>
<evidence type="ECO:0000256" key="1">
    <source>
        <dbReference type="ARBA" id="ARBA00023015"/>
    </source>
</evidence>
<keyword evidence="1" id="KW-0805">Transcription regulation</keyword>
<evidence type="ECO:0000256" key="5">
    <source>
        <dbReference type="SAM" id="Phobius"/>
    </source>
</evidence>
<feature type="transmembrane region" description="Helical" evidence="5">
    <location>
        <begin position="34"/>
        <end position="58"/>
    </location>
</feature>